<name>A0A8H7W137_9FUNG</name>
<dbReference type="Proteomes" id="UP000613177">
    <property type="component" value="Unassembled WGS sequence"/>
</dbReference>
<comment type="caution">
    <text evidence="1">The sequence shown here is derived from an EMBL/GenBank/DDBJ whole genome shotgun (WGS) entry which is preliminary data.</text>
</comment>
<dbReference type="EMBL" id="JAEPRE010000022">
    <property type="protein sequence ID" value="KAG2236078.1"/>
    <property type="molecule type" value="Genomic_DNA"/>
</dbReference>
<dbReference type="AlphaFoldDB" id="A0A8H7W137"/>
<reference evidence="1" key="1">
    <citation type="submission" date="2021-01" db="EMBL/GenBank/DDBJ databases">
        <title>Metabolic potential, ecology and presence of endohyphal bacteria is reflected in genomic diversity of Mucoromycotina.</title>
        <authorList>
            <person name="Muszewska A."/>
            <person name="Okrasinska A."/>
            <person name="Steczkiewicz K."/>
            <person name="Drgas O."/>
            <person name="Orlowska M."/>
            <person name="Perlinska-Lenart U."/>
            <person name="Aleksandrzak-Piekarczyk T."/>
            <person name="Szatraj K."/>
            <person name="Zielenkiewicz U."/>
            <person name="Pilsyk S."/>
            <person name="Malc E."/>
            <person name="Mieczkowski P."/>
            <person name="Kruszewska J.S."/>
            <person name="Biernat P."/>
            <person name="Pawlowska J."/>
        </authorList>
    </citation>
    <scope>NUCLEOTIDE SEQUENCE</scope>
    <source>
        <strain evidence="1">WA0000018081</strain>
    </source>
</reference>
<accession>A0A8H7W137</accession>
<proteinExistence type="predicted"/>
<organism evidence="1 2">
    <name type="scientific">Thamnidium elegans</name>
    <dbReference type="NCBI Taxonomy" id="101142"/>
    <lineage>
        <taxon>Eukaryota</taxon>
        <taxon>Fungi</taxon>
        <taxon>Fungi incertae sedis</taxon>
        <taxon>Mucoromycota</taxon>
        <taxon>Mucoromycotina</taxon>
        <taxon>Mucoromycetes</taxon>
        <taxon>Mucorales</taxon>
        <taxon>Mucorineae</taxon>
        <taxon>Mucoraceae</taxon>
        <taxon>Thamnidium</taxon>
    </lineage>
</organism>
<evidence type="ECO:0000313" key="2">
    <source>
        <dbReference type="Proteomes" id="UP000613177"/>
    </source>
</evidence>
<sequence>MDDFFEKENSQNWPFATYLAKNGARTNEEFNKAKTNYISEMLQMKNSEDFNDFKQQIGRHIKEATVMFFIDIQRALQATKEQYPEQEQKQNVKRTTDDVDIFYHVNSEQDIWDLWYQFFKECKADENMHEFSLEKVGILQYGYKVKMRSCLIKELYDHMTPKQPTLINAFHGYEKDIALVFSSKNEVEFIPNLKQFKHKYDQDNEALFISKILKLLMEVPINARKQLWIKKSEANYSEYFIWQLFKIATKYSSNNSLCFEIGEYKLESIKHEIDRRSDEKLKACSYNADGSHTGSIGGKTVELSLLEVTGAFGFSDIARSIKYHIKGSFDALSLLQETAHLFEFGSLDTFHQIRVYFIQALEEKIRVWSLEQTSQGVCIMELIETANISTKFEDSEIFMRDVTNILYVYKHSLKRSLEQVERLEREHKEVKLSIARKVISPASVISLVSSLEKGCVLKIKGEYIPGYQELAIVASA</sequence>
<evidence type="ECO:0000313" key="1">
    <source>
        <dbReference type="EMBL" id="KAG2236078.1"/>
    </source>
</evidence>
<keyword evidence="2" id="KW-1185">Reference proteome</keyword>
<gene>
    <name evidence="1" type="ORF">INT48_006094</name>
</gene>
<protein>
    <submittedName>
        <fullName evidence="1">Uncharacterized protein</fullName>
    </submittedName>
</protein>